<dbReference type="EMBL" id="ML002778">
    <property type="protein sequence ID" value="RKP35824.1"/>
    <property type="molecule type" value="Genomic_DNA"/>
</dbReference>
<name>A0A4P9ZQQ7_9FUNG</name>
<dbReference type="InterPro" id="IPR018555">
    <property type="entry name" value="C630.06c-like"/>
</dbReference>
<dbReference type="OrthoDB" id="2426603at2759"/>
<reference evidence="3" key="1">
    <citation type="journal article" date="2018" name="Nat. Microbiol.">
        <title>Leveraging single-cell genomics to expand the fungal tree of life.</title>
        <authorList>
            <person name="Ahrendt S.R."/>
            <person name="Quandt C.A."/>
            <person name="Ciobanu D."/>
            <person name="Clum A."/>
            <person name="Salamov A."/>
            <person name="Andreopoulos B."/>
            <person name="Cheng J.F."/>
            <person name="Woyke T."/>
            <person name="Pelin A."/>
            <person name="Henrissat B."/>
            <person name="Reynolds N.K."/>
            <person name="Benny G.L."/>
            <person name="Smith M.E."/>
            <person name="James T.Y."/>
            <person name="Grigoriev I.V."/>
        </authorList>
    </citation>
    <scope>NUCLEOTIDE SEQUENCE [LARGE SCALE GENOMIC DNA]</scope>
    <source>
        <strain evidence="3">RSA 468</strain>
    </source>
</reference>
<feature type="compositionally biased region" description="Basic residues" evidence="1">
    <location>
        <begin position="177"/>
        <end position="186"/>
    </location>
</feature>
<protein>
    <submittedName>
        <fullName evidence="2">Uncharacterized protein</fullName>
    </submittedName>
</protein>
<organism evidence="2 3">
    <name type="scientific">Dimargaris cristalligena</name>
    <dbReference type="NCBI Taxonomy" id="215637"/>
    <lineage>
        <taxon>Eukaryota</taxon>
        <taxon>Fungi</taxon>
        <taxon>Fungi incertae sedis</taxon>
        <taxon>Zoopagomycota</taxon>
        <taxon>Kickxellomycotina</taxon>
        <taxon>Dimargaritomycetes</taxon>
        <taxon>Dimargaritales</taxon>
        <taxon>Dimargaritaceae</taxon>
        <taxon>Dimargaris</taxon>
    </lineage>
</organism>
<gene>
    <name evidence="2" type="ORF">BJ085DRAFT_28424</name>
</gene>
<feature type="region of interest" description="Disordered" evidence="1">
    <location>
        <begin position="1"/>
        <end position="26"/>
    </location>
</feature>
<feature type="region of interest" description="Disordered" evidence="1">
    <location>
        <begin position="163"/>
        <end position="233"/>
    </location>
</feature>
<dbReference type="AlphaFoldDB" id="A0A4P9ZQQ7"/>
<proteinExistence type="predicted"/>
<evidence type="ECO:0000313" key="3">
    <source>
        <dbReference type="Proteomes" id="UP000268162"/>
    </source>
</evidence>
<dbReference type="Proteomes" id="UP000268162">
    <property type="component" value="Unassembled WGS sequence"/>
</dbReference>
<evidence type="ECO:0000256" key="1">
    <source>
        <dbReference type="SAM" id="MobiDB-lite"/>
    </source>
</evidence>
<sequence>MPLPTETTVRITRAQLHGDSDPEEADGDAIAEYEARMRAMFAAPEPIASPEPLPSDADDTRATPDVATDSDDSTAMAEDPAEPATLFRLFARSEAVAVQLGPSVEFRGPTHRPVLIGRAQRAANLHYTPEVEAQRIVDATIDYDRIIVEAKIPWERHFFPHKLVPAAGEPQKPRSQAAKRRQRQRKTLATLKLPTPSSRRSTRLEGSAPKTSRAPKNKRSKQRDCSALASIRPRTRQIIPKSTLVALASVKHSHVRFDS</sequence>
<keyword evidence="3" id="KW-1185">Reference proteome</keyword>
<feature type="region of interest" description="Disordered" evidence="1">
    <location>
        <begin position="43"/>
        <end position="78"/>
    </location>
</feature>
<dbReference type="Pfam" id="PF09428">
    <property type="entry name" value="DUF2011"/>
    <property type="match status" value="1"/>
</dbReference>
<feature type="compositionally biased region" description="Polar residues" evidence="1">
    <location>
        <begin position="1"/>
        <end position="10"/>
    </location>
</feature>
<accession>A0A4P9ZQQ7</accession>
<evidence type="ECO:0000313" key="2">
    <source>
        <dbReference type="EMBL" id="RKP35824.1"/>
    </source>
</evidence>